<comment type="caution">
    <text evidence="2">The sequence shown here is derived from an EMBL/GenBank/DDBJ whole genome shotgun (WGS) entry which is preliminary data.</text>
</comment>
<evidence type="ECO:0000313" key="3">
    <source>
        <dbReference type="Proteomes" id="UP001501251"/>
    </source>
</evidence>
<dbReference type="Proteomes" id="UP001501251">
    <property type="component" value="Unassembled WGS sequence"/>
</dbReference>
<evidence type="ECO:0000256" key="1">
    <source>
        <dbReference type="SAM" id="MobiDB-lite"/>
    </source>
</evidence>
<keyword evidence="3" id="KW-1185">Reference proteome</keyword>
<organism evidence="2 3">
    <name type="scientific">Streptosporangium oxazolinicum</name>
    <dbReference type="NCBI Taxonomy" id="909287"/>
    <lineage>
        <taxon>Bacteria</taxon>
        <taxon>Bacillati</taxon>
        <taxon>Actinomycetota</taxon>
        <taxon>Actinomycetes</taxon>
        <taxon>Streptosporangiales</taxon>
        <taxon>Streptosporangiaceae</taxon>
        <taxon>Streptosporangium</taxon>
    </lineage>
</organism>
<feature type="region of interest" description="Disordered" evidence="1">
    <location>
        <begin position="1"/>
        <end position="59"/>
    </location>
</feature>
<evidence type="ECO:0000313" key="2">
    <source>
        <dbReference type="EMBL" id="GAA4203332.1"/>
    </source>
</evidence>
<gene>
    <name evidence="2" type="ORF">GCM10022252_60830</name>
</gene>
<proteinExistence type="predicted"/>
<dbReference type="EMBL" id="BAABAQ010000013">
    <property type="protein sequence ID" value="GAA4203332.1"/>
    <property type="molecule type" value="Genomic_DNA"/>
</dbReference>
<protein>
    <submittedName>
        <fullName evidence="2">Uncharacterized protein</fullName>
    </submittedName>
</protein>
<reference evidence="3" key="1">
    <citation type="journal article" date="2019" name="Int. J. Syst. Evol. Microbiol.">
        <title>The Global Catalogue of Microorganisms (GCM) 10K type strain sequencing project: providing services to taxonomists for standard genome sequencing and annotation.</title>
        <authorList>
            <consortium name="The Broad Institute Genomics Platform"/>
            <consortium name="The Broad Institute Genome Sequencing Center for Infectious Disease"/>
            <person name="Wu L."/>
            <person name="Ma J."/>
        </authorList>
    </citation>
    <scope>NUCLEOTIDE SEQUENCE [LARGE SCALE GENOMIC DNA]</scope>
    <source>
        <strain evidence="3">JCM 17388</strain>
    </source>
</reference>
<sequence>MASVPVRTPPVSAARVSSAEAEEDEKTDAQGGRHRGHPADPPFTRDSPPPRNDPRTRDLRHWIAIVSNIG</sequence>
<accession>A0ABP8BC95</accession>
<name>A0ABP8BC95_9ACTN</name>